<evidence type="ECO:0000313" key="2">
    <source>
        <dbReference type="Proteomes" id="UP000281572"/>
    </source>
</evidence>
<protein>
    <recommendedName>
        <fullName evidence="3">Minor tail protein</fullName>
    </recommendedName>
</protein>
<dbReference type="RefSeq" id="YP_009812789.1">
    <property type="nucleotide sequence ID" value="NC_048070.1"/>
</dbReference>
<dbReference type="InterPro" id="IPR021226">
    <property type="entry name" value="Phage_gene29"/>
</dbReference>
<keyword evidence="2" id="KW-1185">Reference proteome</keyword>
<evidence type="ECO:0000313" key="1">
    <source>
        <dbReference type="EMBL" id="AYB69449.1"/>
    </source>
</evidence>
<reference evidence="2" key="1">
    <citation type="submission" date="2018-08" db="EMBL/GenBank/DDBJ databases">
        <authorList>
            <person name="Pathak A."/>
            <person name="Staton O.A."/>
            <person name="Aldaher A.R."/>
            <person name="Baird K.M."/>
            <person name="Borah A."/>
            <person name="Haggard G.E."/>
            <person name="Meesala S."/>
            <person name="Nealy S.L."/>
            <person name="Ramdas R."/>
            <person name="Rocha M."/>
            <person name="Sristi D."/>
            <person name="Thukral S."/>
            <person name="Walls C.E."/>
            <person name="Waqas M."/>
            <person name="Williams M.R."/>
            <person name="Winters A.K."/>
            <person name="Sahawneh K.J."/>
            <person name="Monti D.L."/>
            <person name="Garlena R.A."/>
            <person name="Russell D.A."/>
            <person name="Pope W.H."/>
            <person name="Jacobs-Sera D."/>
            <person name="Hatfull G.F."/>
        </authorList>
    </citation>
    <scope>NUCLEOTIDE SEQUENCE [LARGE SCALE GENOMIC DNA]</scope>
</reference>
<evidence type="ECO:0008006" key="3">
    <source>
        <dbReference type="Google" id="ProtNLM"/>
    </source>
</evidence>
<dbReference type="EMBL" id="MH727550">
    <property type="protein sequence ID" value="AYB69449.1"/>
    <property type="molecule type" value="Genomic_DNA"/>
</dbReference>
<organism evidence="1 2">
    <name type="scientific">Corynebacterium phage Juicebox</name>
    <dbReference type="NCBI Taxonomy" id="2301600"/>
    <lineage>
        <taxon>Viruses</taxon>
        <taxon>Duplodnaviria</taxon>
        <taxon>Heunggongvirae</taxon>
        <taxon>Uroviricota</taxon>
        <taxon>Caudoviricetes</taxon>
        <taxon>Juiceboxvirus</taxon>
        <taxon>Juiceboxvirus juicebox</taxon>
    </lineage>
</organism>
<proteinExistence type="predicted"/>
<name>A0A385UHV3_9CAUD</name>
<dbReference type="KEGG" id="vg:55003861"/>
<dbReference type="GeneID" id="55003861"/>
<sequence length="128" mass="14189">MPIPLQSNLDMTNLRDQILWTLVNPGHLLDAPLLFRLEEMKLIADHFVACGLRFHPELQEQWYVPPRPDASILEAGAGRWVKGPAPGVPPAEATTVSQAPDDDAKALLDLLSDEQRAHLRKLLGEEGL</sequence>
<dbReference type="Proteomes" id="UP000281572">
    <property type="component" value="Segment"/>
</dbReference>
<gene>
    <name evidence="1" type="primary">20</name>
    <name evidence="1" type="ORF">JUICEBOX_20</name>
</gene>
<accession>A0A385UHV3</accession>
<dbReference type="Pfam" id="PF10910">
    <property type="entry name" value="Phage_gene29"/>
    <property type="match status" value="1"/>
</dbReference>